<dbReference type="AlphaFoldDB" id="A0A507EA71"/>
<evidence type="ECO:0000256" key="1">
    <source>
        <dbReference type="SAM" id="Phobius"/>
    </source>
</evidence>
<proteinExistence type="predicted"/>
<sequence length="74" mass="8610">MRSMTIPAEVYPIIGMMSVAFGFGTYVVHKQLTAGQDLRLGSRGYNPDHWQSRLNREPEVKTPFVNYFYRHCKD</sequence>
<comment type="caution">
    <text evidence="2">The sequence shown here is derived from an EMBL/GenBank/DDBJ whole genome shotgun (WGS) entry which is preliminary data.</text>
</comment>
<evidence type="ECO:0000313" key="3">
    <source>
        <dbReference type="Proteomes" id="UP000320333"/>
    </source>
</evidence>
<keyword evidence="3" id="KW-1185">Reference proteome</keyword>
<dbReference type="Pfam" id="PF06522">
    <property type="entry name" value="B12D"/>
    <property type="match status" value="1"/>
</dbReference>
<accession>A0A507EA71</accession>
<protein>
    <submittedName>
        <fullName evidence="2">Uncharacterized protein</fullName>
    </submittedName>
</protein>
<name>A0A507EA71_9FUNG</name>
<organism evidence="2 3">
    <name type="scientific">Chytriomyces confervae</name>
    <dbReference type="NCBI Taxonomy" id="246404"/>
    <lineage>
        <taxon>Eukaryota</taxon>
        <taxon>Fungi</taxon>
        <taxon>Fungi incertae sedis</taxon>
        <taxon>Chytridiomycota</taxon>
        <taxon>Chytridiomycota incertae sedis</taxon>
        <taxon>Chytridiomycetes</taxon>
        <taxon>Chytridiales</taxon>
        <taxon>Chytriomycetaceae</taxon>
        <taxon>Chytriomyces</taxon>
    </lineage>
</organism>
<gene>
    <name evidence="2" type="ORF">CcCBS67573_g09019</name>
</gene>
<keyword evidence="1" id="KW-0472">Membrane</keyword>
<dbReference type="Proteomes" id="UP000320333">
    <property type="component" value="Unassembled WGS sequence"/>
</dbReference>
<evidence type="ECO:0000313" key="2">
    <source>
        <dbReference type="EMBL" id="TPX60287.1"/>
    </source>
</evidence>
<reference evidence="2 3" key="1">
    <citation type="journal article" date="2019" name="Sci. Rep.">
        <title>Comparative genomics of chytrid fungi reveal insights into the obligate biotrophic and pathogenic lifestyle of Synchytrium endobioticum.</title>
        <authorList>
            <person name="van de Vossenberg B.T.L.H."/>
            <person name="Warris S."/>
            <person name="Nguyen H.D.T."/>
            <person name="van Gent-Pelzer M.P.E."/>
            <person name="Joly D.L."/>
            <person name="van de Geest H.C."/>
            <person name="Bonants P.J.M."/>
            <person name="Smith D.S."/>
            <person name="Levesque C.A."/>
            <person name="van der Lee T.A.J."/>
        </authorList>
    </citation>
    <scope>NUCLEOTIDE SEQUENCE [LARGE SCALE GENOMIC DNA]</scope>
    <source>
        <strain evidence="2 3">CBS 675.73</strain>
    </source>
</reference>
<keyword evidence="1" id="KW-0812">Transmembrane</keyword>
<keyword evidence="1" id="KW-1133">Transmembrane helix</keyword>
<dbReference type="EMBL" id="QEAP01000694">
    <property type="protein sequence ID" value="TPX60287.1"/>
    <property type="molecule type" value="Genomic_DNA"/>
</dbReference>
<feature type="transmembrane region" description="Helical" evidence="1">
    <location>
        <begin position="12"/>
        <end position="29"/>
    </location>
</feature>
<dbReference type="InterPro" id="IPR010530">
    <property type="entry name" value="B12D"/>
</dbReference>
<dbReference type="OrthoDB" id="2094585at2759"/>